<evidence type="ECO:0000313" key="8">
    <source>
        <dbReference type="EMBL" id="WPU66166.1"/>
    </source>
</evidence>
<dbReference type="Gene3D" id="3.40.30.10">
    <property type="entry name" value="Glutaredoxin"/>
    <property type="match status" value="1"/>
</dbReference>
<dbReference type="RefSeq" id="WP_321398097.1">
    <property type="nucleotide sequence ID" value="NZ_CP139487.1"/>
</dbReference>
<comment type="cofactor">
    <cofactor evidence="7">
        <name>[2Fe-2S] cluster</name>
        <dbReference type="ChEBI" id="CHEBI:190135"/>
    </cofactor>
    <text evidence="7">Binds 1 [2Fe-2S] cluster.</text>
</comment>
<keyword evidence="2 7" id="KW-0001">2Fe-2S</keyword>
<dbReference type="FunFam" id="1.10.10.1590:FF:000001">
    <property type="entry name" value="NADH-quinone oxidoreductase subunit E"/>
    <property type="match status" value="1"/>
</dbReference>
<dbReference type="GO" id="GO:0050136">
    <property type="term" value="F:NADH dehydrogenase (quinone) (non-electrogenic) activity"/>
    <property type="evidence" value="ECO:0007669"/>
    <property type="project" value="UniProtKB-EC"/>
</dbReference>
<keyword evidence="4 7" id="KW-0408">Iron</keyword>
<dbReference type="CDD" id="cd03064">
    <property type="entry name" value="TRX_Fd_NuoE"/>
    <property type="match status" value="1"/>
</dbReference>
<dbReference type="EMBL" id="CP139487">
    <property type="protein sequence ID" value="WPU66166.1"/>
    <property type="molecule type" value="Genomic_DNA"/>
</dbReference>
<dbReference type="Proteomes" id="UP001324634">
    <property type="component" value="Chromosome"/>
</dbReference>
<dbReference type="PANTHER" id="PTHR10371:SF3">
    <property type="entry name" value="NADH DEHYDROGENASE [UBIQUINONE] FLAVOPROTEIN 2, MITOCHONDRIAL"/>
    <property type="match status" value="1"/>
</dbReference>
<dbReference type="InterPro" id="IPR036249">
    <property type="entry name" value="Thioredoxin-like_sf"/>
</dbReference>
<evidence type="ECO:0000256" key="7">
    <source>
        <dbReference type="PIRSR" id="PIRSR000216-1"/>
    </source>
</evidence>
<dbReference type="NCBIfam" id="NF005722">
    <property type="entry name" value="PRK07539.1-2"/>
    <property type="match status" value="1"/>
</dbReference>
<evidence type="ECO:0000256" key="5">
    <source>
        <dbReference type="ARBA" id="ARBA00023014"/>
    </source>
</evidence>
<evidence type="ECO:0000256" key="2">
    <source>
        <dbReference type="ARBA" id="ARBA00022714"/>
    </source>
</evidence>
<dbReference type="PIRSF" id="PIRSF000216">
    <property type="entry name" value="NADH_DH_24kDa"/>
    <property type="match status" value="1"/>
</dbReference>
<dbReference type="InterPro" id="IPR041921">
    <property type="entry name" value="NuoE_N"/>
</dbReference>
<dbReference type="PANTHER" id="PTHR10371">
    <property type="entry name" value="NADH DEHYDROGENASE UBIQUINONE FLAVOPROTEIN 2, MITOCHONDRIAL"/>
    <property type="match status" value="1"/>
</dbReference>
<accession>A0AAX4HT32</accession>
<organism evidence="8 9">
    <name type="scientific">Peredibacter starrii</name>
    <dbReference type="NCBI Taxonomy" id="28202"/>
    <lineage>
        <taxon>Bacteria</taxon>
        <taxon>Pseudomonadati</taxon>
        <taxon>Bdellovibrionota</taxon>
        <taxon>Bacteriovoracia</taxon>
        <taxon>Bacteriovoracales</taxon>
        <taxon>Bacteriovoracaceae</taxon>
        <taxon>Peredibacter</taxon>
    </lineage>
</organism>
<dbReference type="SUPFAM" id="SSF52833">
    <property type="entry name" value="Thioredoxin-like"/>
    <property type="match status" value="1"/>
</dbReference>
<dbReference type="InterPro" id="IPR002023">
    <property type="entry name" value="NuoE-like"/>
</dbReference>
<dbReference type="InterPro" id="IPR042128">
    <property type="entry name" value="NuoE_dom"/>
</dbReference>
<evidence type="ECO:0000256" key="6">
    <source>
        <dbReference type="ARBA" id="ARBA00034078"/>
    </source>
</evidence>
<dbReference type="KEGG" id="psti:SOO65_05345"/>
<dbReference type="Gene3D" id="1.10.10.1590">
    <property type="entry name" value="NADH-quinone oxidoreductase subunit E"/>
    <property type="match status" value="1"/>
</dbReference>
<feature type="binding site" evidence="7">
    <location>
        <position position="81"/>
    </location>
    <ligand>
        <name>[2Fe-2S] cluster</name>
        <dbReference type="ChEBI" id="CHEBI:190135"/>
    </ligand>
</feature>
<dbReference type="AlphaFoldDB" id="A0AAX4HT32"/>
<feature type="binding site" evidence="7">
    <location>
        <position position="126"/>
    </location>
    <ligand>
        <name>[2Fe-2S] cluster</name>
        <dbReference type="ChEBI" id="CHEBI:190135"/>
    </ligand>
</feature>
<evidence type="ECO:0000256" key="4">
    <source>
        <dbReference type="ARBA" id="ARBA00023004"/>
    </source>
</evidence>
<protein>
    <submittedName>
        <fullName evidence="8">NADH-quinone oxidoreductase subunit NuoE</fullName>
        <ecNumber evidence="8">1.6.5.9</ecNumber>
    </submittedName>
</protein>
<comment type="similarity">
    <text evidence="1">Belongs to the complex I 24 kDa subunit family.</text>
</comment>
<dbReference type="GO" id="GO:0046872">
    <property type="term" value="F:metal ion binding"/>
    <property type="evidence" value="ECO:0007669"/>
    <property type="project" value="UniProtKB-KW"/>
</dbReference>
<name>A0AAX4HT32_9BACT</name>
<keyword evidence="8" id="KW-0560">Oxidoreductase</keyword>
<reference evidence="8 9" key="1">
    <citation type="submission" date="2023-11" db="EMBL/GenBank/DDBJ databases">
        <title>Peredibacter starrii A3.12.</title>
        <authorList>
            <person name="Mitchell R.J."/>
        </authorList>
    </citation>
    <scope>NUCLEOTIDE SEQUENCE [LARGE SCALE GENOMIC DNA]</scope>
    <source>
        <strain evidence="8 9">A3.12</strain>
    </source>
</reference>
<sequence length="175" mass="19328">MALSEKIKNTINGIRHQFPTEQALLLPTLHEVQNEKGWVSMDSMRDIGEFLNLPLSKVREVASFYTMYKLEPQGKVDVQICTNISCWLNGADKLVSCASKKLGIHAGETTADGKFTLSQVECLAACGTAPAMMINEDYHENLTEESLIKILDQAKSDLDAGKVVGKDTRKDGVWP</sequence>
<dbReference type="Pfam" id="PF01257">
    <property type="entry name" value="2Fe-2S_thioredx"/>
    <property type="match status" value="1"/>
</dbReference>
<feature type="binding site" evidence="7">
    <location>
        <position position="86"/>
    </location>
    <ligand>
        <name>[2Fe-2S] cluster</name>
        <dbReference type="ChEBI" id="CHEBI:190135"/>
    </ligand>
</feature>
<comment type="cofactor">
    <cofactor evidence="6">
        <name>[2Fe-2S] cluster</name>
        <dbReference type="ChEBI" id="CHEBI:190135"/>
    </cofactor>
</comment>
<keyword evidence="5 7" id="KW-0411">Iron-sulfur</keyword>
<keyword evidence="9" id="KW-1185">Reference proteome</keyword>
<evidence type="ECO:0000313" key="9">
    <source>
        <dbReference type="Proteomes" id="UP001324634"/>
    </source>
</evidence>
<keyword evidence="3 7" id="KW-0479">Metal-binding</keyword>
<dbReference type="EC" id="1.6.5.9" evidence="8"/>
<evidence type="ECO:0000256" key="3">
    <source>
        <dbReference type="ARBA" id="ARBA00022723"/>
    </source>
</evidence>
<dbReference type="GO" id="GO:0051537">
    <property type="term" value="F:2 iron, 2 sulfur cluster binding"/>
    <property type="evidence" value="ECO:0007669"/>
    <property type="project" value="UniProtKB-KW"/>
</dbReference>
<proteinExistence type="inferred from homology"/>
<dbReference type="NCBIfam" id="TIGR01958">
    <property type="entry name" value="nuoE_fam"/>
    <property type="match status" value="1"/>
</dbReference>
<feature type="binding site" evidence="7">
    <location>
        <position position="122"/>
    </location>
    <ligand>
        <name>[2Fe-2S] cluster</name>
        <dbReference type="ChEBI" id="CHEBI:190135"/>
    </ligand>
</feature>
<dbReference type="PROSITE" id="PS01099">
    <property type="entry name" value="COMPLEX1_24K"/>
    <property type="match status" value="1"/>
</dbReference>
<evidence type="ECO:0000256" key="1">
    <source>
        <dbReference type="ARBA" id="ARBA00010643"/>
    </source>
</evidence>
<gene>
    <name evidence="8" type="primary">nuoE</name>
    <name evidence="8" type="ORF">SOO65_05345</name>
</gene>